<evidence type="ECO:0000256" key="3">
    <source>
        <dbReference type="ARBA" id="ARBA00023054"/>
    </source>
</evidence>
<dbReference type="AlphaFoldDB" id="A0A6P5PZT8"/>
<evidence type="ECO:0000313" key="8">
    <source>
        <dbReference type="Proteomes" id="UP000515126"/>
    </source>
</evidence>
<dbReference type="Gene3D" id="6.10.250.3110">
    <property type="match status" value="1"/>
</dbReference>
<feature type="domain" description="Atg6 BARA" evidence="6">
    <location>
        <begin position="259"/>
        <end position="438"/>
    </location>
</feature>
<dbReference type="GO" id="GO:0034271">
    <property type="term" value="C:phosphatidylinositol 3-kinase complex, class III, type I"/>
    <property type="evidence" value="ECO:0007669"/>
    <property type="project" value="TreeGrafter"/>
</dbReference>
<dbReference type="RefSeq" id="XP_021022412.1">
    <property type="nucleotide sequence ID" value="XM_021166753.1"/>
</dbReference>
<dbReference type="InterPro" id="IPR038274">
    <property type="entry name" value="Atg6/Beclin_C_sf"/>
</dbReference>
<dbReference type="PANTHER" id="PTHR12768:SF5">
    <property type="entry name" value="BECLIN-2"/>
    <property type="match status" value="1"/>
</dbReference>
<feature type="domain" description="Atg6/beclin coiled-coil" evidence="7">
    <location>
        <begin position="126"/>
        <end position="256"/>
    </location>
</feature>
<dbReference type="Pfam" id="PF04111">
    <property type="entry name" value="APG6"/>
    <property type="match status" value="1"/>
</dbReference>
<dbReference type="CTD" id="441925"/>
<proteinExistence type="inferred from homology"/>
<dbReference type="PANTHER" id="PTHR12768">
    <property type="entry name" value="BECLIN 1"/>
    <property type="match status" value="1"/>
</dbReference>
<gene>
    <name evidence="9" type="primary">Becn2</name>
</gene>
<evidence type="ECO:0000256" key="5">
    <source>
        <dbReference type="SAM" id="MobiDB-lite"/>
    </source>
</evidence>
<dbReference type="KEGG" id="mcal:110297544"/>
<dbReference type="GO" id="GO:0006995">
    <property type="term" value="P:cellular response to nitrogen starvation"/>
    <property type="evidence" value="ECO:0007669"/>
    <property type="project" value="TreeGrafter"/>
</dbReference>
<dbReference type="GO" id="GO:0042593">
    <property type="term" value="P:glucose homeostasis"/>
    <property type="evidence" value="ECO:0007669"/>
    <property type="project" value="Ensembl"/>
</dbReference>
<dbReference type="GO" id="GO:0044877">
    <property type="term" value="F:protein-containing complex binding"/>
    <property type="evidence" value="ECO:0007669"/>
    <property type="project" value="Ensembl"/>
</dbReference>
<dbReference type="GO" id="GO:0000423">
    <property type="term" value="P:mitophagy"/>
    <property type="evidence" value="ECO:0007669"/>
    <property type="project" value="TreeGrafter"/>
</dbReference>
<dbReference type="FunFam" id="1.10.418.40:FF:000001">
    <property type="entry name" value="beclin-1 isoform X1"/>
    <property type="match status" value="1"/>
</dbReference>
<dbReference type="InterPro" id="IPR007243">
    <property type="entry name" value="Atg6/Beclin"/>
</dbReference>
<dbReference type="GO" id="GO:0008333">
    <property type="term" value="P:endosome to lysosome transport"/>
    <property type="evidence" value="ECO:0007669"/>
    <property type="project" value="Ensembl"/>
</dbReference>
<comment type="similarity">
    <text evidence="1">Belongs to the beclin family.</text>
</comment>
<dbReference type="InterPro" id="IPR041691">
    <property type="entry name" value="Atg6/beclin_CC"/>
</dbReference>
<name>A0A6P5PZT8_MUSCR</name>
<dbReference type="Proteomes" id="UP000515126">
    <property type="component" value="Chromosome 1"/>
</dbReference>
<feature type="coiled-coil region" evidence="4">
    <location>
        <begin position="172"/>
        <end position="227"/>
    </location>
</feature>
<sequence length="447" mass="50318">MSPALFLCQRCKEPLKCLQQQGGPLEVQHHANPRTEIPVSGESQVRTSGRPQSDGGRVSQGSALCAFTLLTSGGPDSEGGTTPQESACCIFTLLGESASMRTMNTIQNTVLETFEILSDQKVVDHPLCVDCTDNLLMQLDDQLALLASDNQKYKSFQDRELLVSEEEREALHVELCAELSSLEQEEARLTQELEDLDGQHAKVAAELRAAQAESKELYKQHEQHRVEYSVFKMEQLELMDQLSSVENQLAYALSQLYRLRETNIFNTTFTISDEGPLGVINNFRLGCLPGVRVGWTEISSAWGQTVLLLFSLSKIAGLQFQRYQLVPFGDHSYLKSLTGDGVLPLFSDGSHSVFLNNKFDCGMKAFLDCLQQFVEEMERDERCPCLPYRIHVKEGLMEDVWDSGECCSIRTHLNTEEEWSRALKFMLSDLKLILAWASLRFSRVQRP</sequence>
<evidence type="ECO:0000259" key="7">
    <source>
        <dbReference type="Pfam" id="PF17675"/>
    </source>
</evidence>
<dbReference type="GO" id="GO:0000407">
    <property type="term" value="C:phagophore assembly site"/>
    <property type="evidence" value="ECO:0007669"/>
    <property type="project" value="TreeGrafter"/>
</dbReference>
<dbReference type="GO" id="GO:0030674">
    <property type="term" value="F:protein-macromolecule adaptor activity"/>
    <property type="evidence" value="ECO:0007669"/>
    <property type="project" value="TreeGrafter"/>
</dbReference>
<dbReference type="GO" id="GO:0045324">
    <property type="term" value="P:late endosome to vacuole transport"/>
    <property type="evidence" value="ECO:0007669"/>
    <property type="project" value="TreeGrafter"/>
</dbReference>
<dbReference type="GO" id="GO:0034272">
    <property type="term" value="C:phosphatidylinositol 3-kinase complex, class III, type II"/>
    <property type="evidence" value="ECO:0007669"/>
    <property type="project" value="TreeGrafter"/>
</dbReference>
<evidence type="ECO:0000256" key="4">
    <source>
        <dbReference type="SAM" id="Coils"/>
    </source>
</evidence>
<dbReference type="Pfam" id="PF17675">
    <property type="entry name" value="APG6_N"/>
    <property type="match status" value="1"/>
</dbReference>
<reference evidence="9" key="1">
    <citation type="submission" date="2025-08" db="UniProtKB">
        <authorList>
            <consortium name="RefSeq"/>
        </authorList>
    </citation>
    <scope>IDENTIFICATION</scope>
</reference>
<feature type="region of interest" description="Disordered" evidence="5">
    <location>
        <begin position="35"/>
        <end position="59"/>
    </location>
</feature>
<dbReference type="Gene3D" id="1.10.418.40">
    <property type="entry name" value="Autophagy protein 6/Beclin 1"/>
    <property type="match status" value="1"/>
</dbReference>
<evidence type="ECO:0000259" key="6">
    <source>
        <dbReference type="Pfam" id="PF04111"/>
    </source>
</evidence>
<dbReference type="GeneID" id="110297544"/>
<keyword evidence="3 4" id="KW-0175">Coiled coil</keyword>
<dbReference type="InterPro" id="IPR040455">
    <property type="entry name" value="Atg6_BARA"/>
</dbReference>
<organism evidence="8 9">
    <name type="scientific">Mus caroli</name>
    <name type="common">Ryukyu mouse</name>
    <name type="synonym">Ricefield mouse</name>
    <dbReference type="NCBI Taxonomy" id="10089"/>
    <lineage>
        <taxon>Eukaryota</taxon>
        <taxon>Metazoa</taxon>
        <taxon>Chordata</taxon>
        <taxon>Craniata</taxon>
        <taxon>Vertebrata</taxon>
        <taxon>Euteleostomi</taxon>
        <taxon>Mammalia</taxon>
        <taxon>Eutheria</taxon>
        <taxon>Euarchontoglires</taxon>
        <taxon>Glires</taxon>
        <taxon>Rodentia</taxon>
        <taxon>Myomorpha</taxon>
        <taxon>Muroidea</taxon>
        <taxon>Muridae</taxon>
        <taxon>Murinae</taxon>
        <taxon>Mus</taxon>
        <taxon>Mus</taxon>
    </lineage>
</organism>
<protein>
    <submittedName>
        <fullName evidence="9">Beclin-2</fullName>
    </submittedName>
</protein>
<dbReference type="GO" id="GO:0000045">
    <property type="term" value="P:autophagosome assembly"/>
    <property type="evidence" value="ECO:0007669"/>
    <property type="project" value="TreeGrafter"/>
</dbReference>
<keyword evidence="2" id="KW-0072">Autophagy</keyword>
<feature type="compositionally biased region" description="Polar residues" evidence="5">
    <location>
        <begin position="41"/>
        <end position="51"/>
    </location>
</feature>
<dbReference type="GO" id="GO:0043548">
    <property type="term" value="F:phosphatidylinositol 3-kinase binding"/>
    <property type="evidence" value="ECO:0007669"/>
    <property type="project" value="TreeGrafter"/>
</dbReference>
<evidence type="ECO:0000313" key="9">
    <source>
        <dbReference type="RefSeq" id="XP_021022412.1"/>
    </source>
</evidence>
<evidence type="ECO:0000256" key="1">
    <source>
        <dbReference type="ARBA" id="ARBA00005965"/>
    </source>
</evidence>
<dbReference type="GO" id="GO:1990172">
    <property type="term" value="P:G protein-coupled receptor catabolic process"/>
    <property type="evidence" value="ECO:0007669"/>
    <property type="project" value="Ensembl"/>
</dbReference>
<keyword evidence="8" id="KW-1185">Reference proteome</keyword>
<accession>A0A6P5PZT8</accession>
<evidence type="ECO:0000256" key="2">
    <source>
        <dbReference type="ARBA" id="ARBA00023006"/>
    </source>
</evidence>